<comment type="caution">
    <text evidence="3">The sequence shown here is derived from an EMBL/GenBank/DDBJ whole genome shotgun (WGS) entry which is preliminary data.</text>
</comment>
<dbReference type="AlphaFoldDB" id="A0A1F6FPE4"/>
<dbReference type="Gene3D" id="3.30.1380.10">
    <property type="match status" value="1"/>
</dbReference>
<reference evidence="3 4" key="1">
    <citation type="journal article" date="2016" name="Nat. Commun.">
        <title>Thousands of microbial genomes shed light on interconnected biogeochemical processes in an aquifer system.</title>
        <authorList>
            <person name="Anantharaman K."/>
            <person name="Brown C.T."/>
            <person name="Hug L.A."/>
            <person name="Sharon I."/>
            <person name="Castelle C.J."/>
            <person name="Probst A.J."/>
            <person name="Thomas B.C."/>
            <person name="Singh A."/>
            <person name="Wilkins M.J."/>
            <person name="Karaoz U."/>
            <person name="Brodie E.L."/>
            <person name="Williams K.H."/>
            <person name="Hubbard S.S."/>
            <person name="Banfield J.F."/>
        </authorList>
    </citation>
    <scope>NUCLEOTIDE SEQUENCE [LARGE SCALE GENOMIC DNA]</scope>
</reference>
<proteinExistence type="predicted"/>
<dbReference type="SUPFAM" id="SSF55166">
    <property type="entry name" value="Hedgehog/DD-peptidase"/>
    <property type="match status" value="1"/>
</dbReference>
<dbReference type="InterPro" id="IPR009045">
    <property type="entry name" value="Zn_M74/Hedgehog-like"/>
</dbReference>
<feature type="transmembrane region" description="Helical" evidence="1">
    <location>
        <begin position="99"/>
        <end position="116"/>
    </location>
</feature>
<feature type="transmembrane region" description="Helical" evidence="1">
    <location>
        <begin position="62"/>
        <end position="87"/>
    </location>
</feature>
<gene>
    <name evidence="3" type="ORF">A2592_03360</name>
</gene>
<dbReference type="Pfam" id="PF08291">
    <property type="entry name" value="Peptidase_M15_3"/>
    <property type="match status" value="1"/>
</dbReference>
<protein>
    <recommendedName>
        <fullName evidence="2">Peptidase M15A C-terminal domain-containing protein</fullName>
    </recommendedName>
</protein>
<evidence type="ECO:0000259" key="2">
    <source>
        <dbReference type="Pfam" id="PF08291"/>
    </source>
</evidence>
<dbReference type="Pfam" id="PF18895">
    <property type="entry name" value="T4SS_pilin"/>
    <property type="match status" value="1"/>
</dbReference>
<dbReference type="InterPro" id="IPR013230">
    <property type="entry name" value="Peptidase_M15A_C"/>
</dbReference>
<keyword evidence="1" id="KW-0472">Membrane</keyword>
<feature type="domain" description="Peptidase M15A C-terminal" evidence="2">
    <location>
        <begin position="203"/>
        <end position="278"/>
    </location>
</feature>
<dbReference type="Proteomes" id="UP000179230">
    <property type="component" value="Unassembled WGS sequence"/>
</dbReference>
<dbReference type="InterPro" id="IPR043993">
    <property type="entry name" value="T4SS_pilin"/>
</dbReference>
<name>A0A1F6FPE4_9BACT</name>
<dbReference type="EMBL" id="MFMT01000042">
    <property type="protein sequence ID" value="OGG87733.1"/>
    <property type="molecule type" value="Genomic_DNA"/>
</dbReference>
<evidence type="ECO:0000313" key="4">
    <source>
        <dbReference type="Proteomes" id="UP000179230"/>
    </source>
</evidence>
<evidence type="ECO:0000313" key="3">
    <source>
        <dbReference type="EMBL" id="OGG87733.1"/>
    </source>
</evidence>
<organism evidence="3 4">
    <name type="scientific">Candidatus Kaiserbacteria bacterium RIFOXYD1_FULL_42_15</name>
    <dbReference type="NCBI Taxonomy" id="1798532"/>
    <lineage>
        <taxon>Bacteria</taxon>
        <taxon>Candidatus Kaiseribacteriota</taxon>
    </lineage>
</organism>
<sequence length="282" mass="29913">MKKSLVATLFIPIILFISPFFFTESLALAATPADGIVSLSGCSGPDCTACNVVDMVNGGITWLIGILFVVFAVIMVIAGVGLVTSSGNQSALESAKSKFTNAIIGLIIILSAWLIVDTLMRGLVGNDGKLKAEGTVTGWLFWADVECQRVITPNEKELKFDRYDNGSFLDETGIPGSTSSLPVIVTGDLVTYAGARFDSGIVANVQYVAETFGLRVSGGYRTPERNFDVDGVPNSYHLTGRAADFVGTQSQMQAAQSWAQNNGAIEALIHNAGSGTHLHLAW</sequence>
<accession>A0A1F6FPE4</accession>
<keyword evidence="1" id="KW-1133">Transmembrane helix</keyword>
<keyword evidence="1" id="KW-0812">Transmembrane</keyword>
<evidence type="ECO:0000256" key="1">
    <source>
        <dbReference type="SAM" id="Phobius"/>
    </source>
</evidence>